<organism evidence="2 3">
    <name type="scientific">Arcicella gelida</name>
    <dbReference type="NCBI Taxonomy" id="2984195"/>
    <lineage>
        <taxon>Bacteria</taxon>
        <taxon>Pseudomonadati</taxon>
        <taxon>Bacteroidota</taxon>
        <taxon>Cytophagia</taxon>
        <taxon>Cytophagales</taxon>
        <taxon>Flectobacillaceae</taxon>
        <taxon>Arcicella</taxon>
    </lineage>
</organism>
<gene>
    <name evidence="2" type="ORF">VB776_19285</name>
</gene>
<dbReference type="RefSeq" id="WP_323698507.1">
    <property type="nucleotide sequence ID" value="NZ_JAYGIL010000029.1"/>
</dbReference>
<dbReference type="InterPro" id="IPR027417">
    <property type="entry name" value="P-loop_NTPase"/>
</dbReference>
<dbReference type="InterPro" id="IPR051396">
    <property type="entry name" value="Bact_Antivir_Def_Nuclease"/>
</dbReference>
<comment type="caution">
    <text evidence="2">The sequence shown here is derived from an EMBL/GenBank/DDBJ whole genome shotgun (WGS) entry which is preliminary data.</text>
</comment>
<dbReference type="SUPFAM" id="SSF52540">
    <property type="entry name" value="P-loop containing nucleoside triphosphate hydrolases"/>
    <property type="match status" value="1"/>
</dbReference>
<dbReference type="InterPro" id="IPR041685">
    <property type="entry name" value="AAA_GajA/Old/RecF-like"/>
</dbReference>
<dbReference type="Pfam" id="PF13175">
    <property type="entry name" value="AAA_15"/>
    <property type="match status" value="1"/>
</dbReference>
<dbReference type="Gene3D" id="3.40.50.300">
    <property type="entry name" value="P-loop containing nucleotide triphosphate hydrolases"/>
    <property type="match status" value="1"/>
</dbReference>
<protein>
    <submittedName>
        <fullName evidence="2">AAA family ATPase</fullName>
    </submittedName>
</protein>
<dbReference type="Proteomes" id="UP001303899">
    <property type="component" value="Unassembled WGS sequence"/>
</dbReference>
<accession>A0ABU5S9E0</accession>
<name>A0ABU5S9E0_9BACT</name>
<reference evidence="2 3" key="1">
    <citation type="submission" date="2023-12" db="EMBL/GenBank/DDBJ databases">
        <title>Novel species of the genus Arcicella isolated from rivers.</title>
        <authorList>
            <person name="Lu H."/>
        </authorList>
    </citation>
    <scope>NUCLEOTIDE SEQUENCE [LARGE SCALE GENOMIC DNA]</scope>
    <source>
        <strain evidence="2 3">DC2W</strain>
    </source>
</reference>
<evidence type="ECO:0000259" key="1">
    <source>
        <dbReference type="Pfam" id="PF13175"/>
    </source>
</evidence>
<feature type="domain" description="Endonuclease GajA/Old nuclease/RecF-like AAA" evidence="1">
    <location>
        <begin position="2"/>
        <end position="420"/>
    </location>
</feature>
<dbReference type="PANTHER" id="PTHR43581">
    <property type="entry name" value="ATP/GTP PHOSPHATASE"/>
    <property type="match status" value="1"/>
</dbReference>
<sequence length="514" mass="59356">MKLLVRNFGAIKESVIDLSKRHYFFVGYNNTGKTYLAKLIYDIFNVETLREYTESSKGIRLVKNESGSLELTEDIIKTLLNSFATYLKEVTIPKSLKTGNDSNFILRNLEIQFQFDFKEDVEKPSLQSGVAIGVINNKDNATSDGDVYIYTLKKEKQSLEVKIENFTSEQIYEKLPKDFFENVPKKKFEEQINSIREDVSKSFNQSLLSLLLQNREKPFFLPANRIFILENADELVEQDNARNAELAKSLLELLQSKDVDREKLGNIVSRKSDSNHTIQISNLISEISRLRKNKNEEFMLNGTGLYDELIYKLSSIMGGQIVMDRPSTLSNWVEKFRIQKDNVQSEKPINMYLASSSINQLGILFLYFKYWAKADQNFLMIDEPEENLHPESQIKLINLLLEFASLKDNRILITTHSPLLAEMINNYLVLGQLDNKDEVIKNFNLINFDMNPDNTGIYYFNGEVVTEHKVGSYGTIFSSFKQAQDKIYALGDALNELMFKQLYKSEKNVPIEEY</sequence>
<proteinExistence type="predicted"/>
<dbReference type="PANTHER" id="PTHR43581:SF4">
    <property type="entry name" value="ATP_GTP PHOSPHATASE"/>
    <property type="match status" value="1"/>
</dbReference>
<dbReference type="EMBL" id="JAYGIL010000029">
    <property type="protein sequence ID" value="MEA5405087.1"/>
    <property type="molecule type" value="Genomic_DNA"/>
</dbReference>
<evidence type="ECO:0000313" key="3">
    <source>
        <dbReference type="Proteomes" id="UP001303899"/>
    </source>
</evidence>
<dbReference type="CDD" id="cd00267">
    <property type="entry name" value="ABC_ATPase"/>
    <property type="match status" value="1"/>
</dbReference>
<evidence type="ECO:0000313" key="2">
    <source>
        <dbReference type="EMBL" id="MEA5405087.1"/>
    </source>
</evidence>
<keyword evidence="3" id="KW-1185">Reference proteome</keyword>